<comment type="caution">
    <text evidence="1">The sequence shown here is derived from an EMBL/GenBank/DDBJ whole genome shotgun (WGS) entry which is preliminary data.</text>
</comment>
<keyword evidence="2" id="KW-1185">Reference proteome</keyword>
<dbReference type="AlphaFoldDB" id="A0A502CRG4"/>
<evidence type="ECO:0000313" key="2">
    <source>
        <dbReference type="Proteomes" id="UP000317722"/>
    </source>
</evidence>
<evidence type="ECO:0000313" key="1">
    <source>
        <dbReference type="EMBL" id="TPG15110.1"/>
    </source>
</evidence>
<sequence>MDGPGYGLASISCPTASFCAAVDGLGYAVTFDGTTWADPISIDTGTSSYSVSCPTDSFCVMVDGYGRAVVGRT</sequence>
<organism evidence="1 2">
    <name type="scientific">Pedococcus bigeumensis</name>
    <dbReference type="NCBI Taxonomy" id="433644"/>
    <lineage>
        <taxon>Bacteria</taxon>
        <taxon>Bacillati</taxon>
        <taxon>Actinomycetota</taxon>
        <taxon>Actinomycetes</taxon>
        <taxon>Micrococcales</taxon>
        <taxon>Intrasporangiaceae</taxon>
        <taxon>Pedococcus</taxon>
    </lineage>
</organism>
<proteinExistence type="predicted"/>
<dbReference type="Proteomes" id="UP000317722">
    <property type="component" value="Unassembled WGS sequence"/>
</dbReference>
<reference evidence="1 2" key="1">
    <citation type="journal article" date="2019" name="Environ. Microbiol.">
        <title>Species interactions and distinct microbial communities in high Arctic permafrost affected cryosols are associated with the CH4 and CO2 gas fluxes.</title>
        <authorList>
            <person name="Altshuler I."/>
            <person name="Hamel J."/>
            <person name="Turney S."/>
            <person name="Magnuson E."/>
            <person name="Levesque R."/>
            <person name="Greer C."/>
            <person name="Whyte L.G."/>
        </authorList>
    </citation>
    <scope>NUCLEOTIDE SEQUENCE [LARGE SCALE GENOMIC DNA]</scope>
    <source>
        <strain evidence="1 2">S9.3A</strain>
    </source>
</reference>
<dbReference type="EMBL" id="RCZM01000005">
    <property type="protein sequence ID" value="TPG15110.1"/>
    <property type="molecule type" value="Genomic_DNA"/>
</dbReference>
<gene>
    <name evidence="1" type="ORF">EAH86_16460</name>
</gene>
<protein>
    <submittedName>
        <fullName evidence="1">Uncharacterized protein</fullName>
    </submittedName>
</protein>
<accession>A0A502CRG4</accession>
<name>A0A502CRG4_9MICO</name>